<dbReference type="EMBL" id="AP024233">
    <property type="protein sequence ID" value="BCO10493.1"/>
    <property type="molecule type" value="Genomic_DNA"/>
</dbReference>
<sequence length="100" mass="11244">MKADAAVAQKVMTSVVSRYALVWFFMFFACQFLKTGTSGENTPGIPLGSIPSLVSSYIPGFVQETNLFRLPLPMFILKIILPQAKTYFCHASKFVIRYRV</sequence>
<organism evidence="2 3">
    <name type="scientific">Desulfolithobacter dissulfuricans</name>
    <dbReference type="NCBI Taxonomy" id="2795293"/>
    <lineage>
        <taxon>Bacteria</taxon>
        <taxon>Pseudomonadati</taxon>
        <taxon>Thermodesulfobacteriota</taxon>
        <taxon>Desulfobulbia</taxon>
        <taxon>Desulfobulbales</taxon>
        <taxon>Desulfobulbaceae</taxon>
        <taxon>Desulfolithobacter</taxon>
    </lineage>
</organism>
<keyword evidence="1" id="KW-0472">Membrane</keyword>
<proteinExistence type="predicted"/>
<name>A0A915U3A8_9BACT</name>
<evidence type="ECO:0000256" key="1">
    <source>
        <dbReference type="SAM" id="Phobius"/>
    </source>
</evidence>
<dbReference type="AlphaFoldDB" id="A0A915U3A8"/>
<keyword evidence="1" id="KW-1133">Transmembrane helix</keyword>
<evidence type="ECO:0000313" key="2">
    <source>
        <dbReference type="EMBL" id="BCO10493.1"/>
    </source>
</evidence>
<accession>A0A915U3A8</accession>
<keyword evidence="3" id="KW-1185">Reference proteome</keyword>
<dbReference type="Proteomes" id="UP001063350">
    <property type="component" value="Chromosome"/>
</dbReference>
<gene>
    <name evidence="2" type="ORF">GF1_28690</name>
</gene>
<keyword evidence="1" id="KW-0812">Transmembrane</keyword>
<dbReference type="KEGG" id="ddu:GF1_28690"/>
<feature type="transmembrane region" description="Helical" evidence="1">
    <location>
        <begin position="16"/>
        <end position="33"/>
    </location>
</feature>
<protein>
    <submittedName>
        <fullName evidence="2">Uncharacterized protein</fullName>
    </submittedName>
</protein>
<evidence type="ECO:0000313" key="3">
    <source>
        <dbReference type="Proteomes" id="UP001063350"/>
    </source>
</evidence>
<dbReference type="PROSITE" id="PS51257">
    <property type="entry name" value="PROKAR_LIPOPROTEIN"/>
    <property type="match status" value="1"/>
</dbReference>
<reference evidence="2" key="1">
    <citation type="submission" date="2020-12" db="EMBL/GenBank/DDBJ databases">
        <title>Desulfobium dissulfuricans gen. nov., sp. nov., a novel mesophilic, sulfate-reducing bacterium isolated from a deep-sea hydrothermal vent.</title>
        <authorList>
            <person name="Hashimoto Y."/>
            <person name="Tame A."/>
            <person name="Sawayama S."/>
            <person name="Miyazaki J."/>
            <person name="Takai K."/>
            <person name="Nakagawa S."/>
        </authorList>
    </citation>
    <scope>NUCLEOTIDE SEQUENCE</scope>
    <source>
        <strain evidence="2">GF1</strain>
    </source>
</reference>